<keyword evidence="2" id="KW-1185">Reference proteome</keyword>
<comment type="caution">
    <text evidence="1">The sequence shown here is derived from an EMBL/GenBank/DDBJ whole genome shotgun (WGS) entry which is preliminary data.</text>
</comment>
<dbReference type="OrthoDB" id="1310874at2759"/>
<evidence type="ECO:0000313" key="1">
    <source>
        <dbReference type="EMBL" id="CAH9116496.1"/>
    </source>
</evidence>
<sequence>MPCGITAIVPPVKPLKYDFSKVCPCNECSEKTKAIVEFENYLQSKFALIRAPYKQLFFDLQSFTNLSSAFLETTETWTCLQHSLKSLHEKSGVPLTRSKSEERIRVLFNQTGTFLVNEGLLDNFVLQDECQGHDDKPSHLDEKINAMFAWFVSTEFQDVVHNILKKMKELENQDDQDGKSAEEGKMSLNLSHSKRHLDNQLKIFKELPFEGMCLEIKMLVGRGVSKEYKNLVEDAMEAIWETYCARVAIRKRFHEQSEMISCHRELGDFLDSLLNQAKSFREVWASIEQRLFAPSEEPDPKKQKS</sequence>
<evidence type="ECO:0000313" key="2">
    <source>
        <dbReference type="Proteomes" id="UP001152484"/>
    </source>
</evidence>
<gene>
    <name evidence="1" type="ORF">CEURO_LOCUS21182</name>
</gene>
<dbReference type="AlphaFoldDB" id="A0A9P1ENG4"/>
<name>A0A9P1ENG4_CUSEU</name>
<dbReference type="Proteomes" id="UP001152484">
    <property type="component" value="Unassembled WGS sequence"/>
</dbReference>
<organism evidence="1 2">
    <name type="scientific">Cuscuta europaea</name>
    <name type="common">European dodder</name>
    <dbReference type="NCBI Taxonomy" id="41803"/>
    <lineage>
        <taxon>Eukaryota</taxon>
        <taxon>Viridiplantae</taxon>
        <taxon>Streptophyta</taxon>
        <taxon>Embryophyta</taxon>
        <taxon>Tracheophyta</taxon>
        <taxon>Spermatophyta</taxon>
        <taxon>Magnoliopsida</taxon>
        <taxon>eudicotyledons</taxon>
        <taxon>Gunneridae</taxon>
        <taxon>Pentapetalae</taxon>
        <taxon>asterids</taxon>
        <taxon>lamiids</taxon>
        <taxon>Solanales</taxon>
        <taxon>Convolvulaceae</taxon>
        <taxon>Cuscuteae</taxon>
        <taxon>Cuscuta</taxon>
        <taxon>Cuscuta subgen. Cuscuta</taxon>
    </lineage>
</organism>
<proteinExistence type="predicted"/>
<reference evidence="1" key="1">
    <citation type="submission" date="2022-07" db="EMBL/GenBank/DDBJ databases">
        <authorList>
            <person name="Macas J."/>
            <person name="Novak P."/>
            <person name="Neumann P."/>
        </authorList>
    </citation>
    <scope>NUCLEOTIDE SEQUENCE</scope>
</reference>
<accession>A0A9P1ENG4</accession>
<dbReference type="EMBL" id="CAMAPE010000070">
    <property type="protein sequence ID" value="CAH9116496.1"/>
    <property type="molecule type" value="Genomic_DNA"/>
</dbReference>
<protein>
    <submittedName>
        <fullName evidence="1">Uncharacterized protein</fullName>
    </submittedName>
</protein>